<dbReference type="InterPro" id="IPR052933">
    <property type="entry name" value="DNA_Protect_Modify"/>
</dbReference>
<feature type="compositionally biased region" description="Polar residues" evidence="3">
    <location>
        <begin position="445"/>
        <end position="461"/>
    </location>
</feature>
<feature type="region of interest" description="Disordered" evidence="3">
    <location>
        <begin position="409"/>
        <end position="465"/>
    </location>
</feature>
<dbReference type="Proteomes" id="UP000470777">
    <property type="component" value="Unassembled WGS sequence"/>
</dbReference>
<proteinExistence type="inferred from homology"/>
<dbReference type="InterPro" id="IPR029063">
    <property type="entry name" value="SAM-dependent_MTases_sf"/>
</dbReference>
<feature type="compositionally biased region" description="Basic and acidic residues" evidence="3">
    <location>
        <begin position="409"/>
        <end position="444"/>
    </location>
</feature>
<dbReference type="Proteomes" id="UP000437380">
    <property type="component" value="Unassembled WGS sequence"/>
</dbReference>
<dbReference type="InterPro" id="IPR001650">
    <property type="entry name" value="Helicase_C-like"/>
</dbReference>
<feature type="region of interest" description="Disordered" evidence="3">
    <location>
        <begin position="486"/>
        <end position="509"/>
    </location>
</feature>
<name>A0A6I1BRF9_PHOVU</name>
<dbReference type="SUPFAM" id="SSF52540">
    <property type="entry name" value="P-loop containing nucleoside triphosphate hydrolases"/>
    <property type="match status" value="2"/>
</dbReference>
<evidence type="ECO:0000313" key="8">
    <source>
        <dbReference type="Proteomes" id="UP000437380"/>
    </source>
</evidence>
<dbReference type="PROSITE" id="PS51194">
    <property type="entry name" value="HELICASE_CTER"/>
    <property type="match status" value="1"/>
</dbReference>
<dbReference type="PANTHER" id="PTHR41313">
    <property type="entry name" value="ADENINE-SPECIFIC METHYLTRANSFERASE"/>
    <property type="match status" value="1"/>
</dbReference>
<sequence length="1980" mass="225266">MAFNRKQKLRDNIEAIRTAFTLDREGRTPTERERVLLGRYCGFGGLKCILNPARELTDAVHWAKSDLELFAPTVELHRIIRENSRDDMEYKRYTDSLKASVLTAFYTPQTITDTIAEVLHDRKVRPRLVLEPSAGMGAFISPVLSNNLQAEVMAFEKDLLTGKMLGHLYPQQKIRTEGFEKIEKPFLNRFDLAISNIPFGDIAVFDAEYEKKSVMHRIAAKKVHTYFFLKGLDAVRDGGVVAFITSQSVLNTEGNGGTRYLMMKQADLLSAIRLPNNLFTENANTEVGCDLIILQKNINKMDLSEEDMRFTRTVRSNHTGVVTNEYFLDHPERIIHTEAKKDTDPYGKPAMIYTHNGGVEGIAMDLYKMLSEDLSVRLDLERYNGIKGERQEARQEMRQNIAVQTEGIETKRENSASVAEERTEVKKESGLPDAGAADRTKREANSVQPKVQAMTGVSQEAQSRHPEAPVMDLYDLFGYTQEERRLAERGLKPERKKGSKSKPKKPVQASLFVLPEDGTGMEADKGKTEAGAAITPEEAKEMEEIIRGTAEVEAAPVETTAPKAEDKIPLQEDGDPEDAVYRSLDWETNPPINGFYETMMSLTPEQRAELRRLGKTKMEANAVKRTVGTSEAQREKVHVGKTEEPQGTAATAVYPIENGFEAERDRRIAEVEKALRAEEAALTPEERQRKREEEMMPRPYSRPLEPHLKDGSLAWVHTQGVRYQVGVLKDVTRYGATFHPLDMEGMQKEKAQLYISMRDTYERLYAQEAERQEANDMLRRHLNTYYDEFTMRYGCLNARQNVKLLMMDASGRNMLALERSEGGTMVKADIFDHPVSFSQETTVMAESPEEALSASLNRYGGVNLPYMESLCDMVRTDMLEALKGRVYYNPLAEGYEIADRFIAGNVVVKAREMEEWVKGHEGDEMMPQAREALEALRENIPEQIPFEDLDFNFGERWIPTGVYAAYMSRLFDTDVKIGYSESLDEYSVACSHRTMKITDEFLVKGYYRHYDGMHLLKHALHNTCPDMMKKVGEDENGNDIKARDSEGIQLANAKIDEIRNGFTEWLEEQSPEFKKRLTDMYNNKFNCFVRPKYDGSHQTFPGLDLKGLGITDLYPSQKDCIWMLKQNGGGIADHEVGTGKTLIMCVSAHEMKRLGLVHKPMIIGLKANVREIAETYRKAYPNARVLYASEKDFEAANRVRFFNDIRNNDWDCVIMSHDQFGKIPQSPELQQRILQAELDTVEENLEVLRSQGKDVSRAMLRGLEKRKFNLTAKLEKVEHAIKSRTDDVADFRQMGIDHLFVDESHQFKNLTFNTRHDRVAGLGNSEGSQKALNLLFAIRTIQERTGKDLGATFLSGTTISNSLTELYLLFKYLRPKELERQDIRCFDAWAAIFAKKTTDFEFNVTNNIVQKERFRYFIKVPELAAFYNEITDYRTAEDVGVDRPDKNEVLHHIPPTPDQEYFIKQLMKFAQTGDATLLGRGKLSETEEKAKMLIATDYARKMALDMRMIDPEYEDHPDNKASHCARTIAEYYRKYDEQLGTQFVFSDLGTYQPGGWSVYTEIKRKLVEDYGIPAHEIRFIQECKSEKSRKAVIEAMNEGYVRVLFGSTSMLGTGVNAQRRAVAIHHLDTPWRPSDLAQRDGRAVRKGNEIAKLYADNKVDVIIYAVEKSLDSYKFNLLHCKQTFISQLKSGAMGARTIDEGAMDEKSGMNFSEYMAILSGNTDLLDKAKLEKRIASLEGERKSFNKGKRESELKLEGKTGELRNNQAAIAAMTEDWEKFTAAAQTDKEGNRLNLLKIDGLDSTDEKEIGKRLQEIAKNTATGGQYKRIGELYGFPIEVVSEPTLRDGLEFTDNRFVVAGNYRYNYNNGHLAMADTHAAATNFLNALEKIPGIIDQYKKKNEVLEQEIPQLQAIAGKKWKKEDELKQLKSKLAALDRKIQLELAPPTPEAVGKEKNGQEIKPVTEIVRNVPPKHIRIRNTM</sequence>
<evidence type="ECO:0000259" key="4">
    <source>
        <dbReference type="PROSITE" id="PS51194"/>
    </source>
</evidence>
<evidence type="ECO:0000313" key="7">
    <source>
        <dbReference type="EMBL" id="KAB6702953.1"/>
    </source>
</evidence>
<feature type="region of interest" description="Disordered" evidence="3">
    <location>
        <begin position="551"/>
        <end position="576"/>
    </location>
</feature>
<keyword evidence="5" id="KW-0808">Transferase</keyword>
<dbReference type="GO" id="GO:0008170">
    <property type="term" value="F:N-methyltransferase activity"/>
    <property type="evidence" value="ECO:0007669"/>
    <property type="project" value="InterPro"/>
</dbReference>
<dbReference type="SUPFAM" id="SSF53335">
    <property type="entry name" value="S-adenosyl-L-methionine-dependent methyltransferases"/>
    <property type="match status" value="1"/>
</dbReference>
<accession>A0A6I1BRF9</accession>
<organism evidence="5 10">
    <name type="scientific">Phocaeicola vulgatus</name>
    <name type="common">Bacteroides vulgatus</name>
    <dbReference type="NCBI Taxonomy" id="821"/>
    <lineage>
        <taxon>Bacteria</taxon>
        <taxon>Pseudomonadati</taxon>
        <taxon>Bacteroidota</taxon>
        <taxon>Bacteroidia</taxon>
        <taxon>Bacteroidales</taxon>
        <taxon>Bacteroidaceae</taxon>
        <taxon>Phocaeicola</taxon>
    </lineage>
</organism>
<dbReference type="GO" id="GO:0032259">
    <property type="term" value="P:methylation"/>
    <property type="evidence" value="ECO:0007669"/>
    <property type="project" value="UniProtKB-KW"/>
</dbReference>
<dbReference type="EMBL" id="WDAG01000003">
    <property type="protein sequence ID" value="KAB6662638.1"/>
    <property type="molecule type" value="Genomic_DNA"/>
</dbReference>
<evidence type="ECO:0000313" key="9">
    <source>
        <dbReference type="Proteomes" id="UP000470777"/>
    </source>
</evidence>
<comment type="caution">
    <text evidence="5">The sequence shown here is derived from an EMBL/GenBank/DDBJ whole genome shotgun (WGS) entry which is preliminary data.</text>
</comment>
<protein>
    <submittedName>
        <fullName evidence="5">N-6 DNA methylase</fullName>
    </submittedName>
</protein>
<dbReference type="EMBL" id="WCZY01000003">
    <property type="protein sequence ID" value="KAB6696074.1"/>
    <property type="molecule type" value="Genomic_DNA"/>
</dbReference>
<evidence type="ECO:0000313" key="6">
    <source>
        <dbReference type="EMBL" id="KAB6696074.1"/>
    </source>
</evidence>
<dbReference type="GO" id="GO:0003677">
    <property type="term" value="F:DNA binding"/>
    <property type="evidence" value="ECO:0007669"/>
    <property type="project" value="InterPro"/>
</dbReference>
<dbReference type="InterPro" id="IPR027417">
    <property type="entry name" value="P-loop_NTPase"/>
</dbReference>
<dbReference type="InterPro" id="IPR014001">
    <property type="entry name" value="Helicase_ATP-bd"/>
</dbReference>
<evidence type="ECO:0000256" key="1">
    <source>
        <dbReference type="ARBA" id="ARBA00006594"/>
    </source>
</evidence>
<dbReference type="PRINTS" id="PR00507">
    <property type="entry name" value="N12N6MTFRASE"/>
</dbReference>
<evidence type="ECO:0000313" key="5">
    <source>
        <dbReference type="EMBL" id="KAB6662638.1"/>
    </source>
</evidence>
<feature type="compositionally biased region" description="Low complexity" evidence="3">
    <location>
        <begin position="551"/>
        <end position="562"/>
    </location>
</feature>
<dbReference type="Pfam" id="PF02384">
    <property type="entry name" value="N6_Mtase"/>
    <property type="match status" value="1"/>
</dbReference>
<dbReference type="Gene3D" id="3.40.50.300">
    <property type="entry name" value="P-loop containing nucleotide triphosphate hydrolases"/>
    <property type="match status" value="2"/>
</dbReference>
<feature type="compositionally biased region" description="Basic and acidic residues" evidence="3">
    <location>
        <begin position="680"/>
        <end position="696"/>
    </location>
</feature>
<dbReference type="Proteomes" id="UP000470952">
    <property type="component" value="Unassembled WGS sequence"/>
</dbReference>
<dbReference type="EMBL" id="WCZV01000003">
    <property type="protein sequence ID" value="KAB6702953.1"/>
    <property type="molecule type" value="Genomic_DNA"/>
</dbReference>
<evidence type="ECO:0000256" key="2">
    <source>
        <dbReference type="SAM" id="Coils"/>
    </source>
</evidence>
<evidence type="ECO:0000256" key="3">
    <source>
        <dbReference type="SAM" id="MobiDB-lite"/>
    </source>
</evidence>
<keyword evidence="2" id="KW-0175">Coiled coil</keyword>
<dbReference type="Pfam" id="PF00271">
    <property type="entry name" value="Helicase_C"/>
    <property type="match status" value="1"/>
</dbReference>
<feature type="region of interest" description="Disordered" evidence="3">
    <location>
        <begin position="680"/>
        <end position="704"/>
    </location>
</feature>
<feature type="coiled-coil region" evidence="2">
    <location>
        <begin position="1893"/>
        <end position="1937"/>
    </location>
</feature>
<feature type="compositionally biased region" description="Basic residues" evidence="3">
    <location>
        <begin position="494"/>
        <end position="505"/>
    </location>
</feature>
<feature type="domain" description="Helicase C-terminal" evidence="4">
    <location>
        <begin position="1527"/>
        <end position="1692"/>
    </location>
</feature>
<comment type="similarity">
    <text evidence="1">Belongs to the N(4)/N(6)-methyltransferase family.</text>
</comment>
<dbReference type="PANTHER" id="PTHR41313:SF1">
    <property type="entry name" value="DNA METHYLASE ADENINE-SPECIFIC DOMAIN-CONTAINING PROTEIN"/>
    <property type="match status" value="1"/>
</dbReference>
<keyword evidence="5" id="KW-0489">Methyltransferase</keyword>
<reference evidence="8 9" key="1">
    <citation type="journal article" date="2019" name="Nat. Med.">
        <title>A library of human gut bacterial isolates paired with longitudinal multiomics data enables mechanistic microbiome research.</title>
        <authorList>
            <person name="Poyet M."/>
            <person name="Groussin M."/>
            <person name="Gibbons S.M."/>
            <person name="Avila-Pacheco J."/>
            <person name="Jiang X."/>
            <person name="Kearney S.M."/>
            <person name="Perrotta A.R."/>
            <person name="Berdy B."/>
            <person name="Zhao S."/>
            <person name="Lieberman T.D."/>
            <person name="Swanson P.K."/>
            <person name="Smith M."/>
            <person name="Roesemann S."/>
            <person name="Alexander J.E."/>
            <person name="Rich S.A."/>
            <person name="Livny J."/>
            <person name="Vlamakis H."/>
            <person name="Clish C."/>
            <person name="Bullock K."/>
            <person name="Deik A."/>
            <person name="Scott J."/>
            <person name="Pierce K.A."/>
            <person name="Xavier R.J."/>
            <person name="Alm E.J."/>
        </authorList>
    </citation>
    <scope>NUCLEOTIDE SEQUENCE [LARGE SCALE GENOMIC DNA]</scope>
    <source>
        <strain evidence="7 8">BIOML-A82</strain>
        <strain evidence="6 9">BIOML-A85</strain>
        <strain evidence="5 10">BIOML-A93</strain>
    </source>
</reference>
<evidence type="ECO:0000313" key="10">
    <source>
        <dbReference type="Proteomes" id="UP000470952"/>
    </source>
</evidence>
<dbReference type="SMART" id="SM00487">
    <property type="entry name" value="DEXDc"/>
    <property type="match status" value="1"/>
</dbReference>
<dbReference type="SMART" id="SM00490">
    <property type="entry name" value="HELICc"/>
    <property type="match status" value="1"/>
</dbReference>
<dbReference type="Gene3D" id="3.40.50.150">
    <property type="entry name" value="Vaccinia Virus protein VP39"/>
    <property type="match status" value="1"/>
</dbReference>
<dbReference type="InterPro" id="IPR003356">
    <property type="entry name" value="DNA_methylase_A-5"/>
</dbReference>
<dbReference type="RefSeq" id="WP_130085068.1">
    <property type="nucleotide sequence ID" value="NZ_RCXY01000004.1"/>
</dbReference>
<gene>
    <name evidence="7" type="ORF">GAY17_03535</name>
    <name evidence="5" type="ORF">GAZ76_04190</name>
    <name evidence="6" type="ORF">GAZ92_03620</name>
</gene>
<feature type="coiled-coil region" evidence="2">
    <location>
        <begin position="1231"/>
        <end position="1280"/>
    </location>
</feature>